<proteinExistence type="predicted"/>
<evidence type="ECO:0000256" key="1">
    <source>
        <dbReference type="SAM" id="Phobius"/>
    </source>
</evidence>
<comment type="caution">
    <text evidence="2">The sequence shown here is derived from an EMBL/GenBank/DDBJ whole genome shotgun (WGS) entry which is preliminary data.</text>
</comment>
<reference evidence="2 3" key="1">
    <citation type="journal article" date="2018" name="Nat. Biotechnol.">
        <title>A standardized bacterial taxonomy based on genome phylogeny substantially revises the tree of life.</title>
        <authorList>
            <person name="Parks D.H."/>
            <person name="Chuvochina M."/>
            <person name="Waite D.W."/>
            <person name="Rinke C."/>
            <person name="Skarshewski A."/>
            <person name="Chaumeil P.A."/>
            <person name="Hugenholtz P."/>
        </authorList>
    </citation>
    <scope>NUCLEOTIDE SEQUENCE [LARGE SCALE GENOMIC DNA]</scope>
    <source>
        <strain evidence="2">UBA9049</strain>
    </source>
</reference>
<dbReference type="AlphaFoldDB" id="A0A3B8WK11"/>
<sequence length="41" mass="4929">MQPERPDYSGLTRLKERHSPRRRALWTTLVYLVAGLIWITF</sequence>
<evidence type="ECO:0000313" key="2">
    <source>
        <dbReference type="EMBL" id="HAC27005.1"/>
    </source>
</evidence>
<keyword evidence="1" id="KW-1133">Transmembrane helix</keyword>
<organism evidence="2 3">
    <name type="scientific">Marinobacter nauticus</name>
    <name type="common">Marinobacter hydrocarbonoclasticus</name>
    <name type="synonym">Marinobacter aquaeolei</name>
    <dbReference type="NCBI Taxonomy" id="2743"/>
    <lineage>
        <taxon>Bacteria</taxon>
        <taxon>Pseudomonadati</taxon>
        <taxon>Pseudomonadota</taxon>
        <taxon>Gammaproteobacteria</taxon>
        <taxon>Pseudomonadales</taxon>
        <taxon>Marinobacteraceae</taxon>
        <taxon>Marinobacter</taxon>
    </lineage>
</organism>
<dbReference type="Proteomes" id="UP000261325">
    <property type="component" value="Unassembled WGS sequence"/>
</dbReference>
<keyword evidence="1" id="KW-0472">Membrane</keyword>
<name>A0A3B8WK11_MARNT</name>
<evidence type="ECO:0000313" key="3">
    <source>
        <dbReference type="Proteomes" id="UP000261325"/>
    </source>
</evidence>
<feature type="transmembrane region" description="Helical" evidence="1">
    <location>
        <begin position="23"/>
        <end position="40"/>
    </location>
</feature>
<keyword evidence="1" id="KW-0812">Transmembrane</keyword>
<feature type="non-terminal residue" evidence="2">
    <location>
        <position position="41"/>
    </location>
</feature>
<gene>
    <name evidence="2" type="ORF">DCF82_04170</name>
</gene>
<dbReference type="EMBL" id="DLYI01000046">
    <property type="protein sequence ID" value="HAC27005.1"/>
    <property type="molecule type" value="Genomic_DNA"/>
</dbReference>
<protein>
    <submittedName>
        <fullName evidence="2">Diguanylate cyclase</fullName>
    </submittedName>
</protein>
<accession>A0A3B8WK11</accession>